<feature type="transmembrane region" description="Helical" evidence="1">
    <location>
        <begin position="50"/>
        <end position="69"/>
    </location>
</feature>
<feature type="transmembrane region" description="Helical" evidence="1">
    <location>
        <begin position="75"/>
        <end position="92"/>
    </location>
</feature>
<keyword evidence="1" id="KW-1133">Transmembrane helix</keyword>
<proteinExistence type="predicted"/>
<feature type="transmembrane region" description="Helical" evidence="1">
    <location>
        <begin position="104"/>
        <end position="121"/>
    </location>
</feature>
<evidence type="ECO:0000313" key="2">
    <source>
        <dbReference type="EMBL" id="GJD96285.1"/>
    </source>
</evidence>
<keyword evidence="3" id="KW-1185">Reference proteome</keyword>
<reference evidence="2" key="1">
    <citation type="journal article" date="2021" name="Front. Microbiol.">
        <title>Comprehensive Comparative Genomics and Phenotyping of Methylobacterium Species.</title>
        <authorList>
            <person name="Alessa O."/>
            <person name="Ogura Y."/>
            <person name="Fujitani Y."/>
            <person name="Takami H."/>
            <person name="Hayashi T."/>
            <person name="Sahin N."/>
            <person name="Tani A."/>
        </authorList>
    </citation>
    <scope>NUCLEOTIDE SEQUENCE</scope>
    <source>
        <strain evidence="2">DSM 19015</strain>
    </source>
</reference>
<reference evidence="2" key="2">
    <citation type="submission" date="2021-08" db="EMBL/GenBank/DDBJ databases">
        <authorList>
            <person name="Tani A."/>
            <person name="Ola A."/>
            <person name="Ogura Y."/>
            <person name="Katsura K."/>
            <person name="Hayashi T."/>
        </authorList>
    </citation>
    <scope>NUCLEOTIDE SEQUENCE</scope>
    <source>
        <strain evidence="2">DSM 19015</strain>
    </source>
</reference>
<keyword evidence="1" id="KW-0812">Transmembrane</keyword>
<protein>
    <submittedName>
        <fullName evidence="2">Uncharacterized protein</fullName>
    </submittedName>
</protein>
<organism evidence="2 3">
    <name type="scientific">Methylobacterium iners</name>
    <dbReference type="NCBI Taxonomy" id="418707"/>
    <lineage>
        <taxon>Bacteria</taxon>
        <taxon>Pseudomonadati</taxon>
        <taxon>Pseudomonadota</taxon>
        <taxon>Alphaproteobacteria</taxon>
        <taxon>Hyphomicrobiales</taxon>
        <taxon>Methylobacteriaceae</taxon>
        <taxon>Methylobacterium</taxon>
    </lineage>
</organism>
<feature type="transmembrane region" description="Helical" evidence="1">
    <location>
        <begin position="20"/>
        <end position="38"/>
    </location>
</feature>
<comment type="caution">
    <text evidence="2">The sequence shown here is derived from an EMBL/GenBank/DDBJ whole genome shotgun (WGS) entry which is preliminary data.</text>
</comment>
<evidence type="ECO:0000313" key="3">
    <source>
        <dbReference type="Proteomes" id="UP001055125"/>
    </source>
</evidence>
<dbReference type="Proteomes" id="UP001055125">
    <property type="component" value="Unassembled WGS sequence"/>
</dbReference>
<sequence length="122" mass="12896">MPFCEAQPAQTLDQGIMGNVGALALLTLAAALSCLSLVDLRARQATLTAWGKVTATVGVTAFLSAVGLVLQRNGIVAGSLLLLLSWLVYDTAERLRLARRSITLCAWLGLAALFVFIGIVLR</sequence>
<keyword evidence="1" id="KW-0472">Membrane</keyword>
<evidence type="ECO:0000256" key="1">
    <source>
        <dbReference type="SAM" id="Phobius"/>
    </source>
</evidence>
<dbReference type="RefSeq" id="WP_238245393.1">
    <property type="nucleotide sequence ID" value="NZ_BPQP01000057.1"/>
</dbReference>
<accession>A0ABQ4S3L6</accession>
<name>A0ABQ4S3L6_9HYPH</name>
<gene>
    <name evidence="2" type="ORF">OCOJLMKI_3505</name>
</gene>
<dbReference type="EMBL" id="BPQP01000057">
    <property type="protein sequence ID" value="GJD96285.1"/>
    <property type="molecule type" value="Genomic_DNA"/>
</dbReference>